<evidence type="ECO:0000313" key="3">
    <source>
        <dbReference type="Proteomes" id="UP001557470"/>
    </source>
</evidence>
<name>A0ABD0XI81_UMBPY</name>
<dbReference type="Proteomes" id="UP001557470">
    <property type="component" value="Unassembled WGS sequence"/>
</dbReference>
<dbReference type="AlphaFoldDB" id="A0ABD0XI81"/>
<keyword evidence="3" id="KW-1185">Reference proteome</keyword>
<feature type="region of interest" description="Disordered" evidence="1">
    <location>
        <begin position="104"/>
        <end position="154"/>
    </location>
</feature>
<sequence length="217" mass="24566">MSGHLLRRNSSKAGLQNLLRVTAQRSVEDAEEIERERRRRARERQMLHNDTARSESATPTSPAEDDGPLEVDAVFKCDLKASGGQLALEEDEGFSDWTQRLEKRRQRHLEEQQESREAPPPQNQKQWTQPINGVGPTRPCLKTGPVSEPEDAQDWEQKASIIQEASRRGNNNKVAEKKKSELKISYTSKVMRHVSRNGDTAVPEVTSYLVAGKMTPR</sequence>
<organism evidence="2 3">
    <name type="scientific">Umbra pygmaea</name>
    <name type="common">Eastern mudminnow</name>
    <dbReference type="NCBI Taxonomy" id="75934"/>
    <lineage>
        <taxon>Eukaryota</taxon>
        <taxon>Metazoa</taxon>
        <taxon>Chordata</taxon>
        <taxon>Craniata</taxon>
        <taxon>Vertebrata</taxon>
        <taxon>Euteleostomi</taxon>
        <taxon>Actinopterygii</taxon>
        <taxon>Neopterygii</taxon>
        <taxon>Teleostei</taxon>
        <taxon>Protacanthopterygii</taxon>
        <taxon>Esociformes</taxon>
        <taxon>Umbridae</taxon>
        <taxon>Umbra</taxon>
    </lineage>
</organism>
<comment type="caution">
    <text evidence="2">The sequence shown here is derived from an EMBL/GenBank/DDBJ whole genome shotgun (WGS) entry which is preliminary data.</text>
</comment>
<dbReference type="PANTHER" id="PTHR18949:SF1">
    <property type="entry name" value="LYMPHOCYTE-SPECIFIC PROTEIN 1"/>
    <property type="match status" value="1"/>
</dbReference>
<dbReference type="PANTHER" id="PTHR18949">
    <property type="entry name" value="CALDESMON"/>
    <property type="match status" value="1"/>
</dbReference>
<feature type="region of interest" description="Disordered" evidence="1">
    <location>
        <begin position="23"/>
        <end position="71"/>
    </location>
</feature>
<feature type="compositionally biased region" description="Basic and acidic residues" evidence="1">
    <location>
        <begin position="108"/>
        <end position="117"/>
    </location>
</feature>
<feature type="compositionally biased region" description="Basic and acidic residues" evidence="1">
    <location>
        <begin position="43"/>
        <end position="53"/>
    </location>
</feature>
<proteinExistence type="predicted"/>
<gene>
    <name evidence="2" type="ORF">UPYG_G00088710</name>
</gene>
<evidence type="ECO:0000256" key="1">
    <source>
        <dbReference type="SAM" id="MobiDB-lite"/>
    </source>
</evidence>
<protein>
    <submittedName>
        <fullName evidence="2">Uncharacterized protein</fullName>
    </submittedName>
</protein>
<accession>A0ABD0XI81</accession>
<reference evidence="2 3" key="1">
    <citation type="submission" date="2024-06" db="EMBL/GenBank/DDBJ databases">
        <authorList>
            <person name="Pan Q."/>
            <person name="Wen M."/>
            <person name="Jouanno E."/>
            <person name="Zahm M."/>
            <person name="Klopp C."/>
            <person name="Cabau C."/>
            <person name="Louis A."/>
            <person name="Berthelot C."/>
            <person name="Parey E."/>
            <person name="Roest Crollius H."/>
            <person name="Montfort J."/>
            <person name="Robinson-Rechavi M."/>
            <person name="Bouchez O."/>
            <person name="Lampietro C."/>
            <person name="Lopez Roques C."/>
            <person name="Donnadieu C."/>
            <person name="Postlethwait J."/>
            <person name="Bobe J."/>
            <person name="Verreycken H."/>
            <person name="Guiguen Y."/>
        </authorList>
    </citation>
    <scope>NUCLEOTIDE SEQUENCE [LARGE SCALE GENOMIC DNA]</scope>
    <source>
        <strain evidence="2">Up_M1</strain>
        <tissue evidence="2">Testis</tissue>
    </source>
</reference>
<dbReference type="EMBL" id="JAGEUA010000002">
    <property type="protein sequence ID" value="KAL1007582.1"/>
    <property type="molecule type" value="Genomic_DNA"/>
</dbReference>
<evidence type="ECO:0000313" key="2">
    <source>
        <dbReference type="EMBL" id="KAL1007582.1"/>
    </source>
</evidence>